<dbReference type="InterPro" id="IPR018768">
    <property type="entry name" value="DUF2344"/>
</dbReference>
<reference evidence="2" key="1">
    <citation type="submission" date="2022-12" db="EMBL/GenBank/DDBJ databases">
        <title>Clostridium sp. nov., isolated from industrial wastewater.</title>
        <authorList>
            <person name="Jiayan W."/>
        </authorList>
    </citation>
    <scope>NUCLEOTIDE SEQUENCE</scope>
    <source>
        <strain evidence="2">ZC22-4</strain>
    </source>
</reference>
<gene>
    <name evidence="2" type="ORF">OW729_14070</name>
</gene>
<protein>
    <submittedName>
        <fullName evidence="2">TIGR03936 family radical SAM-associated protein</fullName>
    </submittedName>
</protein>
<sequence>MRYLIKFTKEGNIKFVGHLDLMRTIQRMIRRSEIPVQYSKGFNPHIILSIAQPLSVGAYSRGEYMDLEFTEEIDTEYIKERLNENAPMGIKILNVVKAKEKIGEKKAAPAMALIEAAQYNIKIKCIDSETVQKDLKAIMTREEWIATKTSKKGSKDVNIKPMIKKINCDIDDSFLFINTTLTSGSKENLSAQLLGEYLRDNLNGVNKEAFIDIERQDMYAYEGKKMLSLDEYLKE</sequence>
<keyword evidence="3" id="KW-1185">Reference proteome</keyword>
<dbReference type="RefSeq" id="WP_268062176.1">
    <property type="nucleotide sequence ID" value="NZ_JAPQFJ010000015.1"/>
</dbReference>
<dbReference type="Pfam" id="PF10105">
    <property type="entry name" value="DUF2344"/>
    <property type="match status" value="1"/>
</dbReference>
<comment type="caution">
    <text evidence="2">The sequence shown here is derived from an EMBL/GenBank/DDBJ whole genome shotgun (WGS) entry which is preliminary data.</text>
</comment>
<dbReference type="EMBL" id="JAPQFJ010000015">
    <property type="protein sequence ID" value="MCY6959742.1"/>
    <property type="molecule type" value="Genomic_DNA"/>
</dbReference>
<evidence type="ECO:0000259" key="1">
    <source>
        <dbReference type="Pfam" id="PF10105"/>
    </source>
</evidence>
<proteinExistence type="predicted"/>
<organism evidence="2 3">
    <name type="scientific">Clostridium brassicae</name>
    <dbReference type="NCBI Taxonomy" id="2999072"/>
    <lineage>
        <taxon>Bacteria</taxon>
        <taxon>Bacillati</taxon>
        <taxon>Bacillota</taxon>
        <taxon>Clostridia</taxon>
        <taxon>Eubacteriales</taxon>
        <taxon>Clostridiaceae</taxon>
        <taxon>Clostridium</taxon>
    </lineage>
</organism>
<evidence type="ECO:0000313" key="2">
    <source>
        <dbReference type="EMBL" id="MCY6959742.1"/>
    </source>
</evidence>
<accession>A0ABT4DBQ2</accession>
<dbReference type="Proteomes" id="UP001144612">
    <property type="component" value="Unassembled WGS sequence"/>
</dbReference>
<dbReference type="NCBIfam" id="TIGR03936">
    <property type="entry name" value="sam_1_link_chp"/>
    <property type="match status" value="1"/>
</dbReference>
<evidence type="ECO:0000313" key="3">
    <source>
        <dbReference type="Proteomes" id="UP001144612"/>
    </source>
</evidence>
<name>A0ABT4DBQ2_9CLOT</name>
<feature type="domain" description="DUF2344" evidence="1">
    <location>
        <begin position="2"/>
        <end position="190"/>
    </location>
</feature>